<evidence type="ECO:0000256" key="2">
    <source>
        <dbReference type="ARBA" id="ARBA00022448"/>
    </source>
</evidence>
<dbReference type="Gene3D" id="3.30.160.190">
    <property type="entry name" value="atu1810 like domain"/>
    <property type="match status" value="1"/>
</dbReference>
<evidence type="ECO:0000313" key="8">
    <source>
        <dbReference type="Proteomes" id="UP000305451"/>
    </source>
</evidence>
<keyword evidence="3" id="KW-0679">Respiratory chain</keyword>
<protein>
    <submittedName>
        <fullName evidence="7">ETC complex I subunit</fullName>
    </submittedName>
</protein>
<dbReference type="OrthoDB" id="9799572at2"/>
<name>A0A4S2HEP2_9PROT</name>
<dbReference type="AlphaFoldDB" id="A0A4S2HEP2"/>
<sequence length="101" mass="11744">MFAKIYRPAKNAMQSGRANSQHWVLEFEPAQAKRPDPLMGWSGGSDTRRQVHLNFETKEDAVSYAKRYGIPFQVRDARETPRKIKSYAGNFSFERKVPWSH</sequence>
<organism evidence="7 8">
    <name type="scientific">Marinicauda pacifica</name>
    <dbReference type="NCBI Taxonomy" id="1133559"/>
    <lineage>
        <taxon>Bacteria</taxon>
        <taxon>Pseudomonadati</taxon>
        <taxon>Pseudomonadota</taxon>
        <taxon>Alphaproteobacteria</taxon>
        <taxon>Maricaulales</taxon>
        <taxon>Maricaulaceae</taxon>
        <taxon>Marinicauda</taxon>
    </lineage>
</organism>
<evidence type="ECO:0000313" key="7">
    <source>
        <dbReference type="EMBL" id="TGY94545.1"/>
    </source>
</evidence>
<proteinExistence type="predicted"/>
<evidence type="ECO:0000256" key="1">
    <source>
        <dbReference type="ARBA" id="ARBA00004370"/>
    </source>
</evidence>
<dbReference type="Pfam" id="PF04800">
    <property type="entry name" value="NDUS4"/>
    <property type="match status" value="1"/>
</dbReference>
<reference evidence="7 8" key="1">
    <citation type="journal article" date="2013" name="Int. J. Syst. Evol. Microbiol.">
        <title>Marinicauda pacifica gen. nov., sp. nov., a prosthecate alphaproteobacterium of the family Hyphomonadaceae isolated from deep seawater.</title>
        <authorList>
            <person name="Zhang X.Y."/>
            <person name="Li G.W."/>
            <person name="Wang C.S."/>
            <person name="Zhang Y.J."/>
            <person name="Xu X.W."/>
            <person name="Li H."/>
            <person name="Liu A."/>
            <person name="Liu C."/>
            <person name="Xie B.B."/>
            <person name="Qin Q.L."/>
            <person name="Xu Z."/>
            <person name="Chen X.L."/>
            <person name="Zhou B.C."/>
            <person name="Zhang Y.Z."/>
        </authorList>
    </citation>
    <scope>NUCLEOTIDE SEQUENCE [LARGE SCALE GENOMIC DNA]</scope>
    <source>
        <strain evidence="7 8">P-1 km-3</strain>
    </source>
</reference>
<evidence type="ECO:0000256" key="5">
    <source>
        <dbReference type="ARBA" id="ARBA00022982"/>
    </source>
</evidence>
<keyword evidence="8" id="KW-1185">Reference proteome</keyword>
<dbReference type="EMBL" id="SRXV01000001">
    <property type="protein sequence ID" value="TGY94545.1"/>
    <property type="molecule type" value="Genomic_DNA"/>
</dbReference>
<keyword evidence="6" id="KW-0472">Membrane</keyword>
<dbReference type="Proteomes" id="UP000305451">
    <property type="component" value="Unassembled WGS sequence"/>
</dbReference>
<dbReference type="PANTHER" id="PTHR12219">
    <property type="entry name" value="NADH-UBIQUINONE OXIDOREDUCTASE"/>
    <property type="match status" value="1"/>
</dbReference>
<evidence type="ECO:0000256" key="4">
    <source>
        <dbReference type="ARBA" id="ARBA00022946"/>
    </source>
</evidence>
<comment type="subcellular location">
    <subcellularLocation>
        <location evidence="1">Membrane</location>
    </subcellularLocation>
</comment>
<accession>A0A4S2HEP2</accession>
<dbReference type="InterPro" id="IPR006885">
    <property type="entry name" value="NADH_UbQ_FeS_4_mit-like"/>
</dbReference>
<dbReference type="GO" id="GO:0022900">
    <property type="term" value="P:electron transport chain"/>
    <property type="evidence" value="ECO:0007669"/>
    <property type="project" value="InterPro"/>
</dbReference>
<evidence type="ECO:0000256" key="3">
    <source>
        <dbReference type="ARBA" id="ARBA00022660"/>
    </source>
</evidence>
<dbReference type="InterPro" id="IPR038532">
    <property type="entry name" value="NDUFS4-like_sf"/>
</dbReference>
<dbReference type="RefSeq" id="WP_135943742.1">
    <property type="nucleotide sequence ID" value="NZ_BMEI01000001.1"/>
</dbReference>
<dbReference type="GO" id="GO:0016020">
    <property type="term" value="C:membrane"/>
    <property type="evidence" value="ECO:0007669"/>
    <property type="project" value="UniProtKB-SubCell"/>
</dbReference>
<keyword evidence="4" id="KW-0809">Transit peptide</keyword>
<dbReference type="PANTHER" id="PTHR12219:SF8">
    <property type="entry name" value="NADH DEHYDROGENASE [UBIQUINONE] IRON-SULFUR PROTEIN 4, MITOCHONDRIAL"/>
    <property type="match status" value="1"/>
</dbReference>
<keyword evidence="5" id="KW-0249">Electron transport</keyword>
<keyword evidence="2" id="KW-0813">Transport</keyword>
<comment type="caution">
    <text evidence="7">The sequence shown here is derived from an EMBL/GenBank/DDBJ whole genome shotgun (WGS) entry which is preliminary data.</text>
</comment>
<gene>
    <name evidence="7" type="ORF">E5162_04525</name>
</gene>
<evidence type="ECO:0000256" key="6">
    <source>
        <dbReference type="ARBA" id="ARBA00023136"/>
    </source>
</evidence>